<protein>
    <submittedName>
        <fullName evidence="1">Uncharacterized protein</fullName>
    </submittedName>
</protein>
<reference evidence="1 2" key="1">
    <citation type="submission" date="2019-02" db="EMBL/GenBank/DDBJ databases">
        <title>Deep-cultivation of Planctomycetes and their phenomic and genomic characterization uncovers novel biology.</title>
        <authorList>
            <person name="Wiegand S."/>
            <person name="Jogler M."/>
            <person name="Boedeker C."/>
            <person name="Pinto D."/>
            <person name="Vollmers J."/>
            <person name="Rivas-Marin E."/>
            <person name="Kohn T."/>
            <person name="Peeters S.H."/>
            <person name="Heuer A."/>
            <person name="Rast P."/>
            <person name="Oberbeckmann S."/>
            <person name="Bunk B."/>
            <person name="Jeske O."/>
            <person name="Meyerdierks A."/>
            <person name="Storesund J.E."/>
            <person name="Kallscheuer N."/>
            <person name="Luecker S."/>
            <person name="Lage O.M."/>
            <person name="Pohl T."/>
            <person name="Merkel B.J."/>
            <person name="Hornburger P."/>
            <person name="Mueller R.-W."/>
            <person name="Bruemmer F."/>
            <person name="Labrenz M."/>
            <person name="Spormann A.M."/>
            <person name="Op den Camp H."/>
            <person name="Overmann J."/>
            <person name="Amann R."/>
            <person name="Jetten M.S.M."/>
            <person name="Mascher T."/>
            <person name="Medema M.H."/>
            <person name="Devos D.P."/>
            <person name="Kaster A.-K."/>
            <person name="Ovreas L."/>
            <person name="Rohde M."/>
            <person name="Galperin M.Y."/>
            <person name="Jogler C."/>
        </authorList>
    </citation>
    <scope>NUCLEOTIDE SEQUENCE [LARGE SCALE GENOMIC DNA]</scope>
    <source>
        <strain evidence="1 2">V22</strain>
    </source>
</reference>
<evidence type="ECO:0000313" key="2">
    <source>
        <dbReference type="Proteomes" id="UP000319976"/>
    </source>
</evidence>
<gene>
    <name evidence="1" type="ORF">V22_04230</name>
</gene>
<dbReference type="EMBL" id="CP036316">
    <property type="protein sequence ID" value="QDT63205.1"/>
    <property type="molecule type" value="Genomic_DNA"/>
</dbReference>
<accession>A0A517T4B2</accession>
<dbReference type="RefSeq" id="WP_145259342.1">
    <property type="nucleotide sequence ID" value="NZ_CP036316.1"/>
</dbReference>
<proteinExistence type="predicted"/>
<evidence type="ECO:0000313" key="1">
    <source>
        <dbReference type="EMBL" id="QDT63205.1"/>
    </source>
</evidence>
<keyword evidence="2" id="KW-1185">Reference proteome</keyword>
<dbReference type="OrthoDB" id="3399356at2"/>
<dbReference type="KEGG" id="chya:V22_04230"/>
<dbReference type="Proteomes" id="UP000319976">
    <property type="component" value="Chromosome"/>
</dbReference>
<organism evidence="1 2">
    <name type="scientific">Calycomorphotria hydatis</name>
    <dbReference type="NCBI Taxonomy" id="2528027"/>
    <lineage>
        <taxon>Bacteria</taxon>
        <taxon>Pseudomonadati</taxon>
        <taxon>Planctomycetota</taxon>
        <taxon>Planctomycetia</taxon>
        <taxon>Planctomycetales</taxon>
        <taxon>Planctomycetaceae</taxon>
        <taxon>Calycomorphotria</taxon>
    </lineage>
</organism>
<dbReference type="AlphaFoldDB" id="A0A517T4B2"/>
<sequence>MELRLELLPPKLDEEVVVRLVELAVKIDGAAPELVDKELKAFNQLAQTSIPFVDFQGIYGAEEHEDWVRRILLEQRVKPVPSITYEELIEIAERMLNTQGTEQESYMAIFDVNVPVPSASNLMFYPPSNYDGDISEYEPTAQQLVHWAMEYSA</sequence>
<name>A0A517T4B2_9PLAN</name>